<dbReference type="InterPro" id="IPR027417">
    <property type="entry name" value="P-loop_NTPase"/>
</dbReference>
<dbReference type="PROSITE" id="PS50893">
    <property type="entry name" value="ABC_TRANSPORTER_2"/>
    <property type="match status" value="1"/>
</dbReference>
<dbReference type="PANTHER" id="PTHR42794">
    <property type="entry name" value="HEMIN IMPORT ATP-BINDING PROTEIN HMUV"/>
    <property type="match status" value="1"/>
</dbReference>
<evidence type="ECO:0000313" key="6">
    <source>
        <dbReference type="Proteomes" id="UP000035352"/>
    </source>
</evidence>
<proteinExistence type="predicted"/>
<evidence type="ECO:0000256" key="3">
    <source>
        <dbReference type="ARBA" id="ARBA00022840"/>
    </source>
</evidence>
<evidence type="ECO:0000259" key="4">
    <source>
        <dbReference type="PROSITE" id="PS50893"/>
    </source>
</evidence>
<dbReference type="Pfam" id="PF00005">
    <property type="entry name" value="ABC_tran"/>
    <property type="match status" value="1"/>
</dbReference>
<dbReference type="PROSITE" id="PS00211">
    <property type="entry name" value="ABC_TRANSPORTER_1"/>
    <property type="match status" value="1"/>
</dbReference>
<dbReference type="SUPFAM" id="SSF52540">
    <property type="entry name" value="P-loop containing nucleoside triphosphate hydrolases"/>
    <property type="match status" value="1"/>
</dbReference>
<accession>A0A0G3BP21</accession>
<keyword evidence="2" id="KW-0547">Nucleotide-binding</keyword>
<dbReference type="Proteomes" id="UP000035352">
    <property type="component" value="Chromosome"/>
</dbReference>
<dbReference type="GO" id="GO:0016887">
    <property type="term" value="F:ATP hydrolysis activity"/>
    <property type="evidence" value="ECO:0007669"/>
    <property type="project" value="InterPro"/>
</dbReference>
<dbReference type="InterPro" id="IPR017871">
    <property type="entry name" value="ABC_transporter-like_CS"/>
</dbReference>
<dbReference type="EMBL" id="CP011371">
    <property type="protein sequence ID" value="AKJ29743.1"/>
    <property type="molecule type" value="Genomic_DNA"/>
</dbReference>
<dbReference type="InterPro" id="IPR003593">
    <property type="entry name" value="AAA+_ATPase"/>
</dbReference>
<dbReference type="InterPro" id="IPR003439">
    <property type="entry name" value="ABC_transporter-like_ATP-bd"/>
</dbReference>
<dbReference type="CDD" id="cd03214">
    <property type="entry name" value="ABC_Iron-Siderophores_B12_Hemin"/>
    <property type="match status" value="1"/>
</dbReference>
<sequence>MTAGLIVEHLSVGYRGRTVLQSVDLPAVPSGSLVAVVGPNGAGKSTLLRALAGLVAAQGQVWLDGTDLQQLRLPERLQRVGYLPQALPQPTSLLAYEALLCAARAALPGSGRRQIETRIETRIETLVERLGLGALALRRIDELSGGQRQLLGLAQVLVREPALLLLDEPTSALDLRWQLRVLQGVRDLLSSRGGICLVALHDLNLALRLCDRMLVLGHGGVLAQGPPADIFTPALLRRAYGVQGRVERCSQGQQMVVVDHTLDDFDVADLR</sequence>
<keyword evidence="6" id="KW-1185">Reference proteome</keyword>
<feature type="domain" description="ABC transporter" evidence="4">
    <location>
        <begin position="5"/>
        <end position="243"/>
    </location>
</feature>
<dbReference type="STRING" id="413882.AAW51_3052"/>
<dbReference type="OrthoDB" id="5296765at2"/>
<keyword evidence="1" id="KW-1003">Cell membrane</keyword>
<organism evidence="5 6">
    <name type="scientific">Caldimonas brevitalea</name>
    <dbReference type="NCBI Taxonomy" id="413882"/>
    <lineage>
        <taxon>Bacteria</taxon>
        <taxon>Pseudomonadati</taxon>
        <taxon>Pseudomonadota</taxon>
        <taxon>Betaproteobacteria</taxon>
        <taxon>Burkholderiales</taxon>
        <taxon>Sphaerotilaceae</taxon>
        <taxon>Caldimonas</taxon>
    </lineage>
</organism>
<dbReference type="Gene3D" id="3.40.50.300">
    <property type="entry name" value="P-loop containing nucleotide triphosphate hydrolases"/>
    <property type="match status" value="1"/>
</dbReference>
<evidence type="ECO:0000256" key="2">
    <source>
        <dbReference type="ARBA" id="ARBA00022741"/>
    </source>
</evidence>
<dbReference type="SMART" id="SM00382">
    <property type="entry name" value="AAA"/>
    <property type="match status" value="1"/>
</dbReference>
<protein>
    <submittedName>
        <fullName evidence="5">ABC transporter</fullName>
    </submittedName>
</protein>
<dbReference type="GO" id="GO:0005524">
    <property type="term" value="F:ATP binding"/>
    <property type="evidence" value="ECO:0007669"/>
    <property type="project" value="UniProtKB-KW"/>
</dbReference>
<reference evidence="5 6" key="1">
    <citation type="submission" date="2015-05" db="EMBL/GenBank/DDBJ databases">
        <authorList>
            <person name="Tang B."/>
            <person name="Yu Y."/>
        </authorList>
    </citation>
    <scope>NUCLEOTIDE SEQUENCE [LARGE SCALE GENOMIC DNA]</scope>
    <source>
        <strain evidence="5 6">DSM 7029</strain>
    </source>
</reference>
<keyword evidence="3" id="KW-0067">ATP-binding</keyword>
<keyword evidence="1" id="KW-0472">Membrane</keyword>
<dbReference type="KEGG" id="pbh:AAW51_3052"/>
<evidence type="ECO:0000256" key="1">
    <source>
        <dbReference type="ARBA" id="ARBA00022475"/>
    </source>
</evidence>
<name>A0A0G3BP21_9BURK</name>
<dbReference type="PANTHER" id="PTHR42794:SF2">
    <property type="entry name" value="ABC TRANSPORTER ATP-BINDING PROTEIN"/>
    <property type="match status" value="1"/>
</dbReference>
<dbReference type="RefSeq" id="WP_047195285.1">
    <property type="nucleotide sequence ID" value="NZ_CP011371.1"/>
</dbReference>
<dbReference type="AlphaFoldDB" id="A0A0G3BP21"/>
<evidence type="ECO:0000313" key="5">
    <source>
        <dbReference type="EMBL" id="AKJ29743.1"/>
    </source>
</evidence>
<gene>
    <name evidence="5" type="ORF">AAW51_3052</name>
</gene>